<evidence type="ECO:0000256" key="4">
    <source>
        <dbReference type="ARBA" id="ARBA00023172"/>
    </source>
</evidence>
<dbReference type="GO" id="GO:0015074">
    <property type="term" value="P:DNA integration"/>
    <property type="evidence" value="ECO:0007669"/>
    <property type="project" value="UniProtKB-KW"/>
</dbReference>
<protein>
    <submittedName>
        <fullName evidence="6">Tyrosine-type recombinase/integrase</fullName>
    </submittedName>
</protein>
<name>A0AAN5RBG3_RAOPL</name>
<dbReference type="InterPro" id="IPR038488">
    <property type="entry name" value="Integrase_DNA-bd_sf"/>
</dbReference>
<dbReference type="InterPro" id="IPR002104">
    <property type="entry name" value="Integrase_catalytic"/>
</dbReference>
<evidence type="ECO:0000313" key="6">
    <source>
        <dbReference type="EMBL" id="HAT1608620.1"/>
    </source>
</evidence>
<dbReference type="PANTHER" id="PTHR30629">
    <property type="entry name" value="PROPHAGE INTEGRASE"/>
    <property type="match status" value="1"/>
</dbReference>
<dbReference type="InterPro" id="IPR050808">
    <property type="entry name" value="Phage_Integrase"/>
</dbReference>
<dbReference type="GO" id="GO:0006310">
    <property type="term" value="P:DNA recombination"/>
    <property type="evidence" value="ECO:0007669"/>
    <property type="project" value="UniProtKB-KW"/>
</dbReference>
<dbReference type="InterPro" id="IPR013762">
    <property type="entry name" value="Integrase-like_cat_sf"/>
</dbReference>
<dbReference type="GO" id="GO:0003677">
    <property type="term" value="F:DNA binding"/>
    <property type="evidence" value="ECO:0007669"/>
    <property type="project" value="UniProtKB-KW"/>
</dbReference>
<evidence type="ECO:0000313" key="7">
    <source>
        <dbReference type="Proteomes" id="UP000864422"/>
    </source>
</evidence>
<dbReference type="Gene3D" id="1.10.443.10">
    <property type="entry name" value="Intergrase catalytic core"/>
    <property type="match status" value="1"/>
</dbReference>
<sequence length="396" mass="45221">MPLNDMQIRRAKPEAKAYTLGDGQGLSLLIEPNGSKSWRFRYRYAGKPKMISLGVYPTITLADARSRRDDARKLVAEGKNPSEVRKEQKIALQTESESAFEKIATEWHQMKSAKWSAGYASDIMEAFQNDIFPYVGTRPIGEIKPLELLNVLRKIEKRGALEKMRKVRQRCSEVFRYAIATGRAEFNPAADLSSALEVHQSNHFPFLKADELPDFLRALDSYTGSRLVQIATKLLMITGVRTIELRAALWSEFDLDNAIWEIPAERMKMRRAHLVPLSTQALDLLNELKIMTGNYSYVFPGRNDPNKPMNEASINQLIKRIGYGGKVTGHGFRHMLSTILHEQGFDTAFIEVQLAHVDKNTIRGTYNHALYLDNRRIMIEWYSKYLFPGVKHEGND</sequence>
<dbReference type="Proteomes" id="UP000864422">
    <property type="component" value="Unassembled WGS sequence"/>
</dbReference>
<comment type="similarity">
    <text evidence="1">Belongs to the 'phage' integrase family.</text>
</comment>
<reference evidence="6" key="1">
    <citation type="journal article" date="2018" name="Genome Biol.">
        <title>SKESA: strategic k-mer extension for scrupulous assemblies.</title>
        <authorList>
            <person name="Souvorov A."/>
            <person name="Agarwala R."/>
            <person name="Lipman D.J."/>
        </authorList>
    </citation>
    <scope>NUCLEOTIDE SEQUENCE</scope>
    <source>
        <strain evidence="6">MISC063</strain>
    </source>
</reference>
<keyword evidence="2" id="KW-0229">DNA integration</keyword>
<dbReference type="InterPro" id="IPR011010">
    <property type="entry name" value="DNA_brk_join_enz"/>
</dbReference>
<evidence type="ECO:0000256" key="2">
    <source>
        <dbReference type="ARBA" id="ARBA00022908"/>
    </source>
</evidence>
<dbReference type="Gene3D" id="1.10.150.130">
    <property type="match status" value="1"/>
</dbReference>
<dbReference type="EMBL" id="DACSEA010000042">
    <property type="protein sequence ID" value="HAT1608620.1"/>
    <property type="molecule type" value="Genomic_DNA"/>
</dbReference>
<accession>A0AAN5RBG3</accession>
<dbReference type="Pfam" id="PF22022">
    <property type="entry name" value="Phage_int_M"/>
    <property type="match status" value="1"/>
</dbReference>
<reference evidence="6" key="2">
    <citation type="submission" date="2020-11" db="EMBL/GenBank/DDBJ databases">
        <authorList>
            <consortium name="NCBI Pathogen Detection Project"/>
        </authorList>
    </citation>
    <scope>NUCLEOTIDE SEQUENCE</scope>
    <source>
        <strain evidence="6">MISC063</strain>
    </source>
</reference>
<keyword evidence="4" id="KW-0233">DNA recombination</keyword>
<comment type="caution">
    <text evidence="6">The sequence shown here is derived from an EMBL/GenBank/DDBJ whole genome shotgun (WGS) entry which is preliminary data.</text>
</comment>
<dbReference type="Pfam" id="PF00589">
    <property type="entry name" value="Phage_integrase"/>
    <property type="match status" value="1"/>
</dbReference>
<dbReference type="SUPFAM" id="SSF56349">
    <property type="entry name" value="DNA breaking-rejoining enzymes"/>
    <property type="match status" value="1"/>
</dbReference>
<evidence type="ECO:0000259" key="5">
    <source>
        <dbReference type="PROSITE" id="PS51898"/>
    </source>
</evidence>
<evidence type="ECO:0000256" key="3">
    <source>
        <dbReference type="ARBA" id="ARBA00023125"/>
    </source>
</evidence>
<organism evidence="6 7">
    <name type="scientific">Raoultella planticola</name>
    <name type="common">Klebsiella planticola</name>
    <dbReference type="NCBI Taxonomy" id="575"/>
    <lineage>
        <taxon>Bacteria</taxon>
        <taxon>Pseudomonadati</taxon>
        <taxon>Pseudomonadota</taxon>
        <taxon>Gammaproteobacteria</taxon>
        <taxon>Enterobacterales</taxon>
        <taxon>Enterobacteriaceae</taxon>
        <taxon>Klebsiella/Raoultella group</taxon>
        <taxon>Raoultella</taxon>
    </lineage>
</organism>
<keyword evidence="3" id="KW-0238">DNA-binding</keyword>
<proteinExistence type="inferred from homology"/>
<gene>
    <name evidence="6" type="ORF">I8Y23_005013</name>
</gene>
<evidence type="ECO:0000256" key="1">
    <source>
        <dbReference type="ARBA" id="ARBA00008857"/>
    </source>
</evidence>
<dbReference type="InterPro" id="IPR053876">
    <property type="entry name" value="Phage_int_M"/>
</dbReference>
<dbReference type="Pfam" id="PF13356">
    <property type="entry name" value="Arm-DNA-bind_3"/>
    <property type="match status" value="1"/>
</dbReference>
<dbReference type="Gene3D" id="3.30.160.390">
    <property type="entry name" value="Integrase, DNA-binding domain"/>
    <property type="match status" value="1"/>
</dbReference>
<feature type="domain" description="Tyr recombinase" evidence="5">
    <location>
        <begin position="202"/>
        <end position="379"/>
    </location>
</feature>
<dbReference type="PANTHER" id="PTHR30629:SF2">
    <property type="entry name" value="PROPHAGE INTEGRASE INTS-RELATED"/>
    <property type="match status" value="1"/>
</dbReference>
<dbReference type="InterPro" id="IPR025166">
    <property type="entry name" value="Integrase_DNA_bind_dom"/>
</dbReference>
<dbReference type="InterPro" id="IPR010998">
    <property type="entry name" value="Integrase_recombinase_N"/>
</dbReference>
<dbReference type="CDD" id="cd00801">
    <property type="entry name" value="INT_P4_C"/>
    <property type="match status" value="1"/>
</dbReference>
<dbReference type="PROSITE" id="PS51898">
    <property type="entry name" value="TYR_RECOMBINASE"/>
    <property type="match status" value="1"/>
</dbReference>
<dbReference type="AlphaFoldDB" id="A0AAN5RBG3"/>